<gene>
    <name evidence="1" type="ORF">WN67_16830</name>
</gene>
<dbReference type="EMBL" id="LAUZ02000061">
    <property type="protein sequence ID" value="KKF00856.1"/>
    <property type="molecule type" value="Genomic_DNA"/>
</dbReference>
<organism evidence="1 2">
    <name type="scientific">Mycolicibacterium obuense</name>
    <dbReference type="NCBI Taxonomy" id="1807"/>
    <lineage>
        <taxon>Bacteria</taxon>
        <taxon>Bacillati</taxon>
        <taxon>Actinomycetota</taxon>
        <taxon>Actinomycetes</taxon>
        <taxon>Mycobacteriales</taxon>
        <taxon>Mycobacteriaceae</taxon>
        <taxon>Mycolicibacterium</taxon>
    </lineage>
</organism>
<evidence type="ECO:0000313" key="1">
    <source>
        <dbReference type="EMBL" id="KKF00856.1"/>
    </source>
</evidence>
<dbReference type="Proteomes" id="UP000034150">
    <property type="component" value="Unassembled WGS sequence"/>
</dbReference>
<proteinExistence type="predicted"/>
<dbReference type="PATRIC" id="fig|1807.13.peg.4400"/>
<sequence>MTEWYQPASDVDGMVAALDTVCAQMRANGRAVRLLGAIEAAADEVLYGLFVADSATAVALACRLAGWPADRVIEGVQARLLPQ</sequence>
<reference evidence="1 2" key="1">
    <citation type="journal article" date="2015" name="Genome Announc.">
        <title>Draft Genome Sequence of Mycobacterium obuense Strain UC1, Isolated from Patient Sputum.</title>
        <authorList>
            <person name="Greninger A.L."/>
            <person name="Cunningham G."/>
            <person name="Hsu E.D."/>
            <person name="Yu J.M."/>
            <person name="Chiu C.Y."/>
            <person name="Miller S."/>
        </authorList>
    </citation>
    <scope>NUCLEOTIDE SEQUENCE [LARGE SCALE GENOMIC DNA]</scope>
    <source>
        <strain evidence="1 2">UC1</strain>
    </source>
</reference>
<comment type="caution">
    <text evidence="1">The sequence shown here is derived from an EMBL/GenBank/DDBJ whole genome shotgun (WGS) entry which is preliminary data.</text>
</comment>
<name>A0A0M2K1S0_9MYCO</name>
<dbReference type="AlphaFoldDB" id="A0A0M2K1S0"/>
<protein>
    <submittedName>
        <fullName evidence="1">Uncharacterized protein</fullName>
    </submittedName>
</protein>
<accession>A0A0M2K1S0</accession>
<evidence type="ECO:0000313" key="2">
    <source>
        <dbReference type="Proteomes" id="UP000034150"/>
    </source>
</evidence>
<keyword evidence="2" id="KW-1185">Reference proteome</keyword>